<dbReference type="SUPFAM" id="SSF48452">
    <property type="entry name" value="TPR-like"/>
    <property type="match status" value="1"/>
</dbReference>
<evidence type="ECO:0000256" key="1">
    <source>
        <dbReference type="ARBA" id="ARBA00022737"/>
    </source>
</evidence>
<dbReference type="Gene3D" id="1.10.150.50">
    <property type="entry name" value="Transcription Factor, Ets-1"/>
    <property type="match status" value="1"/>
</dbReference>
<reference evidence="5" key="1">
    <citation type="submission" date="2022-11" db="EMBL/GenBank/DDBJ databases">
        <authorList>
            <person name="Morgan W.R."/>
            <person name="Tartar A."/>
        </authorList>
    </citation>
    <scope>NUCLEOTIDE SEQUENCE</scope>
    <source>
        <strain evidence="5">ARSEF 373</strain>
    </source>
</reference>
<feature type="region of interest" description="Disordered" evidence="3">
    <location>
        <begin position="1158"/>
        <end position="1197"/>
    </location>
</feature>
<feature type="domain" description="CHAT" evidence="4">
    <location>
        <begin position="90"/>
        <end position="327"/>
    </location>
</feature>
<feature type="compositionally biased region" description="Basic residues" evidence="3">
    <location>
        <begin position="1562"/>
        <end position="1581"/>
    </location>
</feature>
<evidence type="ECO:0000313" key="6">
    <source>
        <dbReference type="Proteomes" id="UP001146120"/>
    </source>
</evidence>
<protein>
    <recommendedName>
        <fullName evidence="4">CHAT domain-containing protein</fullName>
    </recommendedName>
</protein>
<dbReference type="InterPro" id="IPR036612">
    <property type="entry name" value="KH_dom_type_1_sf"/>
</dbReference>
<feature type="region of interest" description="Disordered" evidence="3">
    <location>
        <begin position="110"/>
        <end position="130"/>
    </location>
</feature>
<dbReference type="PANTHER" id="PTHR45641:SF19">
    <property type="entry name" value="NEPHROCYSTIN-3"/>
    <property type="match status" value="1"/>
</dbReference>
<dbReference type="PANTHER" id="PTHR45641">
    <property type="entry name" value="TETRATRICOPEPTIDE REPEAT PROTEIN (AFU_ORTHOLOGUE AFUA_6G03870)"/>
    <property type="match status" value="1"/>
</dbReference>
<proteinExistence type="predicted"/>
<dbReference type="PRINTS" id="PR00364">
    <property type="entry name" value="DISEASERSIST"/>
</dbReference>
<feature type="compositionally biased region" description="Polar residues" evidence="3">
    <location>
        <begin position="1169"/>
        <end position="1178"/>
    </location>
</feature>
<evidence type="ECO:0000256" key="3">
    <source>
        <dbReference type="SAM" id="MobiDB-lite"/>
    </source>
</evidence>
<dbReference type="Gene3D" id="1.25.40.10">
    <property type="entry name" value="Tetratricopeptide repeat domain"/>
    <property type="match status" value="2"/>
</dbReference>
<feature type="region of interest" description="Disordered" evidence="3">
    <location>
        <begin position="691"/>
        <end position="711"/>
    </location>
</feature>
<evidence type="ECO:0000313" key="5">
    <source>
        <dbReference type="EMBL" id="DBA02705.1"/>
    </source>
</evidence>
<dbReference type="SUPFAM" id="SSF52540">
    <property type="entry name" value="P-loop containing nucleoside triphosphate hydrolases"/>
    <property type="match status" value="1"/>
</dbReference>
<evidence type="ECO:0000259" key="4">
    <source>
        <dbReference type="Pfam" id="PF12770"/>
    </source>
</evidence>
<keyword evidence="6" id="KW-1185">Reference proteome</keyword>
<dbReference type="SUPFAM" id="SSF54791">
    <property type="entry name" value="Eukaryotic type KH-domain (KH-domain type I)"/>
    <property type="match status" value="1"/>
</dbReference>
<accession>A0AAV2ZDM9</accession>
<dbReference type="Gene3D" id="3.40.50.300">
    <property type="entry name" value="P-loop containing nucleotide triphosphate hydrolases"/>
    <property type="match status" value="1"/>
</dbReference>
<dbReference type="Proteomes" id="UP001146120">
    <property type="component" value="Unassembled WGS sequence"/>
</dbReference>
<dbReference type="InterPro" id="IPR019734">
    <property type="entry name" value="TPR_rpt"/>
</dbReference>
<organism evidence="5 6">
    <name type="scientific">Lagenidium giganteum</name>
    <dbReference type="NCBI Taxonomy" id="4803"/>
    <lineage>
        <taxon>Eukaryota</taxon>
        <taxon>Sar</taxon>
        <taxon>Stramenopiles</taxon>
        <taxon>Oomycota</taxon>
        <taxon>Peronosporomycetes</taxon>
        <taxon>Pythiales</taxon>
        <taxon>Pythiaceae</taxon>
    </lineage>
</organism>
<gene>
    <name evidence="5" type="ORF">N0F65_010530</name>
</gene>
<sequence length="1593" mass="177518">MCIFRSNEISGGTWSPSCCCPGAVSDILVELTNDILRVDLGIPKLAHRLRIVNAIKALQQANAPTPTAAPPTAAAAIAAAPQQSVVAAAPSTQSQPVTPVAPSPSMIATAAAPPQQQQQQPSPPPPRDHNAIDLLVLHSAPLVIKDSKGRIYPMEKLDLETERRAIVNSLLTDVRHKAIHVRFDVATADTLRSLMTAWKCRVLHFSGHGLGQKPALCFEDGAGCTHLITPDLLRQLTFSGRANAIPNSASAQPMRLVFVNSCHSEKVASVFLNAGIPHVVAVHSDSLVVDASATMFAKHFYLSLFSGDTVRTAFEVAKAAVRALPTQKRAACCCAHLHEPNCKWVLSGSRHSGHSDQQCCCKGHLLKFPHDESSKFLLLGGSGDPEEHEVALFSDMPNGALQDYTPLCRSFIPSKHGQFIGRNTETYLMVKSLIENVVTVCLGAPGIGKSSLAISVAHFVHSRRMFPDGVYYVDLEGQKLSTVRYAVAQSIGIPPADSDEEVFAQIGMKRCLIVFDKTEELLDEDEEKCQLFLGRLTSMAPFVRLLLASRRSPNIPNVTAYSLSISELPLRTAMELLCLMAPRCSVEHATRLAKICGCLPLAIRVVGRALANARMTVTPDQMIEYLESSDRRLENMKELNQAGQKECVDRCIRSSFCHLEQPLRLAFMAMGFFRGSFDLFAANAVLSSPVQENNKKEGSSRSGPGSITSGTTSSLFPDYAYAGKSKQKVRDEDSMSVKSLGSQLSNFDDYGFDLDGMMSNDGYDLLDQESAEEIKARDVYVPSAQQALKQLHQWSLIEFDYRANRYRMHNLVQLFAEDEASRLDEDQRDKVSLDSNSSRHFMKVPASISLGKELLLTWKRRFVRYYCMIVAEASHAYRFEGNLSLFDRERANIESAMRLAHELTVQSIERVRETRYKKQAKAEVRSLYSQASSSSLMNDSDDGIVSDSGVIDALLYSNLVGRCRFIFRTRMDPRSRISAFSSCLQLSRETRVLNCRCGHRENDPSILLWDVEEMKYERDLSILEKLPSFEEPWKPVLISEGCLCIGVRELIALEALLLTDLAYSCCDVMDWTAGEYHYLEALRVHQEVLGRSDHAQVAEILNQMGICLSTRIGFLAHNIWLLKQAEKLLKGALQMRARVLGESHPEFATSLNNLANFYKNSNPHRKRPTSGQSHSNDANLDEAHAESVTESKSRGGNCATENAIITDSYIEELYRRSLRIREDALGKSHPQVAQSLNNLALFMSGRLETSNPSDGEREALRQEIESHYERALVIRRKTLGNMSFETAATLNNYGNFKRLTHDLKSAEDFFKESLKIIDRYYSDANPRAARTLINLSRVYKEQERYDEAIDVLIKARDIRQILFPNTRELGYVVGALNTLCARSLKNSHLCTLNICSEQIGKCLRLQGSEDEGKAMEEQGRHLRKNGGQVMEDGMSDSGVSISGSESTSSHVHYARVNIYDILDPEALASRRFYFPGKLLGSRGIYLKKIEAIAGAQVRYFGPWPTNAHKHDQQLEEAYVQITGASEQAIDRARDLCISHIRSVKIQWEQFTADYHGASSSQSHHHHGHHHRPGYNSRHRRDKTAPESYRGASK</sequence>
<dbReference type="InterPro" id="IPR011990">
    <property type="entry name" value="TPR-like_helical_dom_sf"/>
</dbReference>
<keyword evidence="2" id="KW-0802">TPR repeat</keyword>
<feature type="compositionally biased region" description="Low complexity" evidence="3">
    <location>
        <begin position="700"/>
        <end position="711"/>
    </location>
</feature>
<dbReference type="Gene3D" id="3.30.1370.10">
    <property type="entry name" value="K Homology domain, type 1"/>
    <property type="match status" value="1"/>
</dbReference>
<dbReference type="InterPro" id="IPR013761">
    <property type="entry name" value="SAM/pointed_sf"/>
</dbReference>
<keyword evidence="1" id="KW-0677">Repeat</keyword>
<dbReference type="Pfam" id="PF13424">
    <property type="entry name" value="TPR_12"/>
    <property type="match status" value="1"/>
</dbReference>
<name>A0AAV2ZDM9_9STRA</name>
<dbReference type="Pfam" id="PF12770">
    <property type="entry name" value="CHAT"/>
    <property type="match status" value="1"/>
</dbReference>
<dbReference type="InterPro" id="IPR024983">
    <property type="entry name" value="CHAT_dom"/>
</dbReference>
<comment type="caution">
    <text evidence="5">The sequence shown here is derived from an EMBL/GenBank/DDBJ whole genome shotgun (WGS) entry which is preliminary data.</text>
</comment>
<feature type="compositionally biased region" description="Basic and acidic residues" evidence="3">
    <location>
        <begin position="1181"/>
        <end position="1193"/>
    </location>
</feature>
<dbReference type="InterPro" id="IPR027417">
    <property type="entry name" value="P-loop_NTPase"/>
</dbReference>
<feature type="region of interest" description="Disordered" evidence="3">
    <location>
        <begin position="1556"/>
        <end position="1593"/>
    </location>
</feature>
<dbReference type="GO" id="GO:0003723">
    <property type="term" value="F:RNA binding"/>
    <property type="evidence" value="ECO:0007669"/>
    <property type="project" value="InterPro"/>
</dbReference>
<dbReference type="Pfam" id="PF13374">
    <property type="entry name" value="TPR_10"/>
    <property type="match status" value="1"/>
</dbReference>
<dbReference type="SMART" id="SM00028">
    <property type="entry name" value="TPR"/>
    <property type="match status" value="3"/>
</dbReference>
<dbReference type="EMBL" id="DAKRPA010000028">
    <property type="protein sequence ID" value="DBA02705.1"/>
    <property type="molecule type" value="Genomic_DNA"/>
</dbReference>
<reference evidence="5" key="2">
    <citation type="journal article" date="2023" name="Microbiol Resour">
        <title>Decontamination and Annotation of the Draft Genome Sequence of the Oomycete Lagenidium giganteum ARSEF 373.</title>
        <authorList>
            <person name="Morgan W.R."/>
            <person name="Tartar A."/>
        </authorList>
    </citation>
    <scope>NUCLEOTIDE SEQUENCE</scope>
    <source>
        <strain evidence="5">ARSEF 373</strain>
    </source>
</reference>
<evidence type="ECO:0000256" key="2">
    <source>
        <dbReference type="ARBA" id="ARBA00022803"/>
    </source>
</evidence>